<proteinExistence type="predicted"/>
<name>J0WMQ5_9ACTO</name>
<evidence type="ECO:0000313" key="1">
    <source>
        <dbReference type="EMBL" id="EJF37711.1"/>
    </source>
</evidence>
<comment type="caution">
    <text evidence="1">The sequence shown here is derived from an EMBL/GenBank/DDBJ whole genome shotgun (WGS) entry which is preliminary data.</text>
</comment>
<accession>J0WMQ5</accession>
<reference evidence="1 2" key="1">
    <citation type="submission" date="2012-05" db="EMBL/GenBank/DDBJ databases">
        <authorList>
            <person name="Harkins D.M."/>
            <person name="Madupu R."/>
            <person name="Durkin A.S."/>
            <person name="Torralba M."/>
            <person name="Methe B."/>
            <person name="Sutton G.G."/>
            <person name="Nelson K.E."/>
        </authorList>
    </citation>
    <scope>NUCLEOTIDE SEQUENCE [LARGE SCALE GENOMIC DNA]</scope>
    <source>
        <strain evidence="1 2">F0490</strain>
    </source>
</reference>
<dbReference type="AlphaFoldDB" id="J0WMQ5"/>
<evidence type="ECO:0000313" key="2">
    <source>
        <dbReference type="Proteomes" id="UP000004578"/>
    </source>
</evidence>
<sequence>MWSSTGQWIHTPESSNVLGIPFAQWLPVTIAPDASKQY</sequence>
<dbReference type="EMBL" id="AKFS01000275">
    <property type="protein sequence ID" value="EJF37711.1"/>
    <property type="molecule type" value="Genomic_DNA"/>
</dbReference>
<keyword evidence="2" id="KW-1185">Reference proteome</keyword>
<protein>
    <submittedName>
        <fullName evidence="1">Uncharacterized protein</fullName>
    </submittedName>
</protein>
<organism evidence="1 2">
    <name type="scientific">Schaalia georgiae F0490</name>
    <dbReference type="NCBI Taxonomy" id="1125717"/>
    <lineage>
        <taxon>Bacteria</taxon>
        <taxon>Bacillati</taxon>
        <taxon>Actinomycetota</taxon>
        <taxon>Actinomycetes</taxon>
        <taxon>Actinomycetales</taxon>
        <taxon>Actinomycetaceae</taxon>
        <taxon>Schaalia</taxon>
    </lineage>
</organism>
<dbReference type="PATRIC" id="fig|1125717.3.peg.1734"/>
<gene>
    <name evidence="1" type="ORF">HMPREF1317_1821</name>
</gene>
<dbReference type="Proteomes" id="UP000004578">
    <property type="component" value="Unassembled WGS sequence"/>
</dbReference>